<evidence type="ECO:0000313" key="3">
    <source>
        <dbReference type="EMBL" id="XDO98385.1"/>
    </source>
</evidence>
<keyword evidence="2" id="KW-1133">Transmembrane helix</keyword>
<keyword evidence="2" id="KW-0472">Membrane</keyword>
<dbReference type="RefSeq" id="WP_369062250.1">
    <property type="nucleotide sequence ID" value="NZ_CP158375.1"/>
</dbReference>
<protein>
    <recommendedName>
        <fullName evidence="4">DUF4267 domain-containing protein</fullName>
    </recommendedName>
</protein>
<feature type="transmembrane region" description="Helical" evidence="2">
    <location>
        <begin position="158"/>
        <end position="177"/>
    </location>
</feature>
<feature type="region of interest" description="Disordered" evidence="1">
    <location>
        <begin position="1"/>
        <end position="33"/>
    </location>
</feature>
<organism evidence="3">
    <name type="scientific">Caulobacter sp. 73W</name>
    <dbReference type="NCBI Taxonomy" id="3161137"/>
    <lineage>
        <taxon>Bacteria</taxon>
        <taxon>Pseudomonadati</taxon>
        <taxon>Pseudomonadota</taxon>
        <taxon>Alphaproteobacteria</taxon>
        <taxon>Caulobacterales</taxon>
        <taxon>Caulobacteraceae</taxon>
        <taxon>Caulobacter</taxon>
    </lineage>
</organism>
<name>A0AB39KXM1_9CAUL</name>
<feature type="compositionally biased region" description="Low complexity" evidence="1">
    <location>
        <begin position="15"/>
        <end position="31"/>
    </location>
</feature>
<gene>
    <name evidence="3" type="ORF">ABOZ73_08220</name>
</gene>
<dbReference type="AlphaFoldDB" id="A0AB39KXM1"/>
<sequence length="185" mass="19645">MTSEPPTHARRRKSATATSSSSESRPWEAPATALNAGTPYRTFRLPGGKAITLATDRVRAKPAVSPQISMGLGQNAIGLGLWGLLAPRSVNRFLGLRSSAQTTRLVFGAREMATGVALASDPTKASALWARVLGDVFDIAVLSHAVRRSNPKRGNARLAMAVVLGVTVLDLVAAWRMTDVKRNCA</sequence>
<dbReference type="EMBL" id="CP158375">
    <property type="protein sequence ID" value="XDO98385.1"/>
    <property type="molecule type" value="Genomic_DNA"/>
</dbReference>
<keyword evidence="2" id="KW-0812">Transmembrane</keyword>
<accession>A0AB39KXM1</accession>
<evidence type="ECO:0000256" key="2">
    <source>
        <dbReference type="SAM" id="Phobius"/>
    </source>
</evidence>
<reference evidence="3" key="1">
    <citation type="submission" date="2024-06" db="EMBL/GenBank/DDBJ databases">
        <title>Caulobacter inopinatus, sp. nov.</title>
        <authorList>
            <person name="Donachie S.P."/>
        </authorList>
    </citation>
    <scope>NUCLEOTIDE SEQUENCE</scope>
    <source>
        <strain evidence="3">73W</strain>
    </source>
</reference>
<evidence type="ECO:0008006" key="4">
    <source>
        <dbReference type="Google" id="ProtNLM"/>
    </source>
</evidence>
<proteinExistence type="predicted"/>
<evidence type="ECO:0000256" key="1">
    <source>
        <dbReference type="SAM" id="MobiDB-lite"/>
    </source>
</evidence>